<evidence type="ECO:0000256" key="1">
    <source>
        <dbReference type="SAM" id="Coils"/>
    </source>
</evidence>
<reference evidence="3 4" key="1">
    <citation type="submission" date="2019-08" db="EMBL/GenBank/DDBJ databases">
        <title>Complete genome sequence of Candidatus Uab amorphum.</title>
        <authorList>
            <person name="Shiratori T."/>
            <person name="Suzuki S."/>
            <person name="Kakizawa Y."/>
            <person name="Ishida K."/>
        </authorList>
    </citation>
    <scope>NUCLEOTIDE SEQUENCE [LARGE SCALE GENOMIC DNA]</scope>
    <source>
        <strain evidence="3 4">SRT547</strain>
    </source>
</reference>
<dbReference type="PANTHER" id="PTHR12697:SF5">
    <property type="entry name" value="DEOXYHYPUSINE HYDROXYLASE"/>
    <property type="match status" value="1"/>
</dbReference>
<feature type="transmembrane region" description="Helical" evidence="2">
    <location>
        <begin position="61"/>
        <end position="82"/>
    </location>
</feature>
<dbReference type="AlphaFoldDB" id="A0A5S9IL55"/>
<dbReference type="KEGG" id="uam:UABAM_02077"/>
<dbReference type="SUPFAM" id="SSF48371">
    <property type="entry name" value="ARM repeat"/>
    <property type="match status" value="1"/>
</dbReference>
<sequence>MKNGWRYPTFVTGAAAFVVFLVNIVPMLVWDSVHDTSIFITLLVISSFLIMIFAGSLGRRVLFWGLFNVVSIGLATVLLFFITRQKIHYIPPKDINKRESIFRVYDELPKVKISKELTKCEALKEDAAAKIENFLQEMTDSKNEEQRTAIIKMGASAVPILSKHIQENHKSTQIFAILEAMKSQAYPIIPTLIHFIEQGEHMQEAISILGTIGNKSAVTIPILQCIVKNTAMKRNVRAKAVEALGDLGELPKDLYELLIRCCEEAPRQIAANAVRTLGKLASYTKDLEDFLLEYLEKDDMTHAAVEALQHIGSRNVLQNATFQDLLVSQQDTIQKRSEETFIAIIQRHGIDTTVLENQKLNEKVKLKIITLFLQQDPHSEYLFCSLEQNYSTTKDKMMKKNIQQVLDLVEETSTVAIPFLVKLFRDTNEDFRNIAKEKLCQMGKRATPAVPALRKMVYDKNAQIQVMAAKTLMEILPQQDLHKFLSTALRNKTSKVRVTAAQKLAEMSPDIDFAIADLEKAVNDETADVKTAAQKALDNYHA</sequence>
<evidence type="ECO:0008006" key="5">
    <source>
        <dbReference type="Google" id="ProtNLM"/>
    </source>
</evidence>
<dbReference type="Gene3D" id="1.25.10.10">
    <property type="entry name" value="Leucine-rich Repeat Variant"/>
    <property type="match status" value="2"/>
</dbReference>
<dbReference type="GO" id="GO:0016491">
    <property type="term" value="F:oxidoreductase activity"/>
    <property type="evidence" value="ECO:0007669"/>
    <property type="project" value="TreeGrafter"/>
</dbReference>
<feature type="transmembrane region" description="Helical" evidence="2">
    <location>
        <begin position="7"/>
        <end position="30"/>
    </location>
</feature>
<feature type="transmembrane region" description="Helical" evidence="2">
    <location>
        <begin position="36"/>
        <end position="54"/>
    </location>
</feature>
<dbReference type="PANTHER" id="PTHR12697">
    <property type="entry name" value="PBS LYASE HEAT-LIKE PROTEIN"/>
    <property type="match status" value="1"/>
</dbReference>
<organism evidence="3 4">
    <name type="scientific">Uabimicrobium amorphum</name>
    <dbReference type="NCBI Taxonomy" id="2596890"/>
    <lineage>
        <taxon>Bacteria</taxon>
        <taxon>Pseudomonadati</taxon>
        <taxon>Planctomycetota</taxon>
        <taxon>Candidatus Uabimicrobiia</taxon>
        <taxon>Candidatus Uabimicrobiales</taxon>
        <taxon>Candidatus Uabimicrobiaceae</taxon>
        <taxon>Candidatus Uabimicrobium</taxon>
    </lineage>
</organism>
<name>A0A5S9IL55_UABAM</name>
<gene>
    <name evidence="3" type="ORF">UABAM_02077</name>
</gene>
<dbReference type="EMBL" id="AP019860">
    <property type="protein sequence ID" value="BBM83724.1"/>
    <property type="molecule type" value="Genomic_DNA"/>
</dbReference>
<keyword evidence="2" id="KW-1133">Transmembrane helix</keyword>
<feature type="coiled-coil region" evidence="1">
    <location>
        <begin position="117"/>
        <end position="144"/>
    </location>
</feature>
<protein>
    <recommendedName>
        <fullName evidence="5">HEAT repeat domain-containing protein</fullName>
    </recommendedName>
</protein>
<keyword evidence="2" id="KW-0472">Membrane</keyword>
<keyword evidence="1" id="KW-0175">Coiled coil</keyword>
<dbReference type="Proteomes" id="UP000326354">
    <property type="component" value="Chromosome"/>
</dbReference>
<dbReference type="RefSeq" id="WP_151967912.1">
    <property type="nucleotide sequence ID" value="NZ_AP019860.1"/>
</dbReference>
<evidence type="ECO:0000256" key="2">
    <source>
        <dbReference type="SAM" id="Phobius"/>
    </source>
</evidence>
<keyword evidence="2" id="KW-0812">Transmembrane</keyword>
<dbReference type="InterPro" id="IPR016024">
    <property type="entry name" value="ARM-type_fold"/>
</dbReference>
<accession>A0A5S9IL55</accession>
<dbReference type="InterPro" id="IPR011989">
    <property type="entry name" value="ARM-like"/>
</dbReference>
<evidence type="ECO:0000313" key="3">
    <source>
        <dbReference type="EMBL" id="BBM83724.1"/>
    </source>
</evidence>
<keyword evidence="4" id="KW-1185">Reference proteome</keyword>
<evidence type="ECO:0000313" key="4">
    <source>
        <dbReference type="Proteomes" id="UP000326354"/>
    </source>
</evidence>
<proteinExistence type="predicted"/>